<reference evidence="2" key="1">
    <citation type="submission" date="2016-10" db="EMBL/GenBank/DDBJ databases">
        <authorList>
            <person name="Varghese N."/>
            <person name="Submissions S."/>
        </authorList>
    </citation>
    <scope>NUCLEOTIDE SEQUENCE [LARGE SCALE GENOMIC DNA]</scope>
    <source>
        <strain evidence="2">CGMCC 1.3566</strain>
    </source>
</reference>
<protein>
    <recommendedName>
        <fullName evidence="3">RNA polymerase subunit sigma-70</fullName>
    </recommendedName>
</protein>
<dbReference type="RefSeq" id="WP_093135345.1">
    <property type="nucleotide sequence ID" value="NZ_FOHJ01000006.1"/>
</dbReference>
<evidence type="ECO:0000313" key="2">
    <source>
        <dbReference type="Proteomes" id="UP000199095"/>
    </source>
</evidence>
<dbReference type="Proteomes" id="UP000199095">
    <property type="component" value="Unassembled WGS sequence"/>
</dbReference>
<dbReference type="EMBL" id="FOHJ01000006">
    <property type="protein sequence ID" value="SET66784.1"/>
    <property type="molecule type" value="Genomic_DNA"/>
</dbReference>
<dbReference type="OrthoDB" id="2970986at2"/>
<dbReference type="AlphaFoldDB" id="A0A1I0G9M1"/>
<name>A0A1I0G9M1_9BACI</name>
<evidence type="ECO:0000313" key="1">
    <source>
        <dbReference type="EMBL" id="SET66784.1"/>
    </source>
</evidence>
<keyword evidence="2" id="KW-1185">Reference proteome</keyword>
<gene>
    <name evidence="1" type="ORF">SAMN05421676_106252</name>
</gene>
<evidence type="ECO:0008006" key="3">
    <source>
        <dbReference type="Google" id="ProtNLM"/>
    </source>
</evidence>
<accession>A0A1I0G9M1</accession>
<sequence>MRTSGNRNALSLSEQDIFQIDFHHFMNSEKEQSSMELAQEFGLSLKDVKNLKERLNRS</sequence>
<proteinExistence type="predicted"/>
<organism evidence="1 2">
    <name type="scientific">Salinibacillus kushneri</name>
    <dbReference type="NCBI Taxonomy" id="237682"/>
    <lineage>
        <taxon>Bacteria</taxon>
        <taxon>Bacillati</taxon>
        <taxon>Bacillota</taxon>
        <taxon>Bacilli</taxon>
        <taxon>Bacillales</taxon>
        <taxon>Bacillaceae</taxon>
        <taxon>Salinibacillus</taxon>
    </lineage>
</organism>